<dbReference type="Gene3D" id="3.30.1360.60">
    <property type="entry name" value="Glucose permease domain IIB"/>
    <property type="match status" value="1"/>
</dbReference>
<evidence type="ECO:0000256" key="9">
    <source>
        <dbReference type="ARBA" id="ARBA00022989"/>
    </source>
</evidence>
<dbReference type="Proteomes" id="UP000254912">
    <property type="component" value="Unassembled WGS sequence"/>
</dbReference>
<dbReference type="NCBIfam" id="TIGR00830">
    <property type="entry name" value="PTBA"/>
    <property type="match status" value="1"/>
</dbReference>
<evidence type="ECO:0000256" key="5">
    <source>
        <dbReference type="ARBA" id="ARBA00022679"/>
    </source>
</evidence>
<keyword evidence="7" id="KW-0812">Transmembrane</keyword>
<evidence type="ECO:0000256" key="6">
    <source>
        <dbReference type="ARBA" id="ARBA00022683"/>
    </source>
</evidence>
<dbReference type="PROSITE" id="PS00371">
    <property type="entry name" value="PTS_EIIA_TYPE_1_HIS"/>
    <property type="match status" value="1"/>
</dbReference>
<comment type="function">
    <text evidence="12">The phosphoenolpyruvate-dependent sugar phosphotransferase system (sugar PTS), a major carbohydrate active transport system, catalyzes the phosphorylation of incoming sugar substrates concomitantly with their translocation across the cell membrane. This system is involved in sucrose transport.</text>
</comment>
<dbReference type="GO" id="GO:0015771">
    <property type="term" value="P:trehalose transport"/>
    <property type="evidence" value="ECO:0007669"/>
    <property type="project" value="TreeGrafter"/>
</dbReference>
<evidence type="ECO:0000313" key="16">
    <source>
        <dbReference type="EMBL" id="RDL11679.1"/>
    </source>
</evidence>
<sequence>MDYEGLAKDILKEVGGKENINTAWHCATRLRFKLKDEDKANTEKINDMPGVVTVVKSAGQYQVVIGNSVAKVFEPLAKAAGLDDADQQTTTDTTEKTKESLVNRFISFISGVFTPFLGAMAGTGVLKGLLALAVAAGWMQTTSGTYQIWYAAGDAFFYFLPIFLAFTAAARLKVNQYVAAALAGSLLYPSLVTLLAGSKPVDFLGITVVGTTYSSSVIPILLAVWLLSYVEPVLDKMFHESIRNILTPMFSLVIMVPLTLLVVGPLGTGLGSILSSAVESVYNVAPYVAGAVLGGFWEVFVIFGIHWTFVPIMTNNIGQLGHDYMLPMLAVAVLAQAGAALGVFLKTKDQKMKSLAGSAAVTSILGITEPAIYGVTLKLKKPFIFASIAGAIGGAIAGIGGAQATAFTLPSILALPTYLGKGFVSVVVGISISFVLATVLTYFFGVPKSVDVAESEKLTDFHEEQVMAPVAGTIIPLSAVKDEVFASGAMGSGIAIVPDSNDLVSPVDGTVVAVYPSKHAVGLISDSGAEILLHVGIDTVQLNGEHFEQFVQQGQKVKVGDKLLTFDRQAIAAAGYDTTVMVIVTNTANYQVEETQETAASNQWVLALKPQVQPQA</sequence>
<dbReference type="PANTHER" id="PTHR30175">
    <property type="entry name" value="PHOSPHOTRANSFERASE SYSTEM TRANSPORT PROTEIN"/>
    <property type="match status" value="1"/>
</dbReference>
<accession>A0A288Q690</accession>
<evidence type="ECO:0000313" key="17">
    <source>
        <dbReference type="Proteomes" id="UP000254912"/>
    </source>
</evidence>
<dbReference type="FunFam" id="2.70.70.10:FF:000001">
    <property type="entry name" value="PTS system glucose-specific IIA component"/>
    <property type="match status" value="1"/>
</dbReference>
<evidence type="ECO:0000256" key="3">
    <source>
        <dbReference type="ARBA" id="ARBA00022475"/>
    </source>
</evidence>
<dbReference type="EMBL" id="QRAS01000001">
    <property type="protein sequence ID" value="RDL11679.1"/>
    <property type="molecule type" value="Genomic_DNA"/>
</dbReference>
<dbReference type="PROSITE" id="PS51093">
    <property type="entry name" value="PTS_EIIA_TYPE_1"/>
    <property type="match status" value="1"/>
</dbReference>
<keyword evidence="9" id="KW-1133">Transmembrane helix</keyword>
<organism evidence="16 17">
    <name type="scientific">Weissella soli</name>
    <dbReference type="NCBI Taxonomy" id="155866"/>
    <lineage>
        <taxon>Bacteria</taxon>
        <taxon>Bacillati</taxon>
        <taxon>Bacillota</taxon>
        <taxon>Bacilli</taxon>
        <taxon>Lactobacillales</taxon>
        <taxon>Lactobacillaceae</taxon>
        <taxon>Weissella</taxon>
    </lineage>
</organism>
<comment type="subcellular location">
    <subcellularLocation>
        <location evidence="1">Cell membrane</location>
        <topology evidence="1">Multi-pass membrane protein</topology>
    </subcellularLocation>
</comment>
<evidence type="ECO:0000256" key="2">
    <source>
        <dbReference type="ARBA" id="ARBA00022448"/>
    </source>
</evidence>
<proteinExistence type="predicted"/>
<evidence type="ECO:0000256" key="8">
    <source>
        <dbReference type="ARBA" id="ARBA00022777"/>
    </source>
</evidence>
<evidence type="ECO:0000256" key="10">
    <source>
        <dbReference type="ARBA" id="ARBA00023136"/>
    </source>
</evidence>
<dbReference type="SUPFAM" id="SSF55604">
    <property type="entry name" value="Glucose permease domain IIB"/>
    <property type="match status" value="1"/>
</dbReference>
<evidence type="ECO:0000256" key="14">
    <source>
        <dbReference type="ARBA" id="ARBA00074554"/>
    </source>
</evidence>
<evidence type="ECO:0000256" key="12">
    <source>
        <dbReference type="ARBA" id="ARBA00045139"/>
    </source>
</evidence>
<dbReference type="KEGG" id="wso:WSWS_00468"/>
<comment type="catalytic activity">
    <reaction evidence="13">
        <text>N(pros)-phospho-L-histidyl-[protein](out) + sucrose = sucrose 6(G)-phosphate(in) + L-histidyl-[protein]</text>
        <dbReference type="Rhea" id="RHEA:49236"/>
        <dbReference type="Rhea" id="RHEA-COMP:9745"/>
        <dbReference type="Rhea" id="RHEA-COMP:9746"/>
        <dbReference type="ChEBI" id="CHEBI:17992"/>
        <dbReference type="ChEBI" id="CHEBI:29979"/>
        <dbReference type="ChEBI" id="CHEBI:64837"/>
        <dbReference type="ChEBI" id="CHEBI:91002"/>
        <dbReference type="EC" id="2.7.1.211"/>
    </reaction>
</comment>
<dbReference type="InterPro" id="IPR011055">
    <property type="entry name" value="Dup_hybrid_motif"/>
</dbReference>
<keyword evidence="6" id="KW-0598">Phosphotransferase system</keyword>
<dbReference type="PANTHER" id="PTHR30175:SF1">
    <property type="entry name" value="PTS SYSTEM ARBUTIN-, CELLOBIOSE-, AND SALICIN-SPECIFIC EIIBC COMPONENT-RELATED"/>
    <property type="match status" value="1"/>
</dbReference>
<evidence type="ECO:0000256" key="11">
    <source>
        <dbReference type="ARBA" id="ARBA00044053"/>
    </source>
</evidence>
<gene>
    <name evidence="16" type="ORF">DFP99_0097</name>
</gene>
<dbReference type="CDD" id="cd00210">
    <property type="entry name" value="PTS_IIA_glc"/>
    <property type="match status" value="1"/>
</dbReference>
<dbReference type="Pfam" id="PF02378">
    <property type="entry name" value="PTS_EIIC"/>
    <property type="match status" value="1"/>
</dbReference>
<dbReference type="GO" id="GO:0090589">
    <property type="term" value="F:protein-phosphocysteine-trehalose phosphotransferase system transporter activity"/>
    <property type="evidence" value="ECO:0007669"/>
    <property type="project" value="TreeGrafter"/>
</dbReference>
<dbReference type="InterPro" id="IPR050558">
    <property type="entry name" value="PTS_Sugar-Specific_Components"/>
</dbReference>
<keyword evidence="3" id="KW-1003">Cell membrane</keyword>
<dbReference type="PROSITE" id="PS51098">
    <property type="entry name" value="PTS_EIIB_TYPE_1"/>
    <property type="match status" value="1"/>
</dbReference>
<dbReference type="InterPro" id="IPR011297">
    <property type="entry name" value="PTS_IIABC_b_glu"/>
</dbReference>
<keyword evidence="17" id="KW-1185">Reference proteome</keyword>
<evidence type="ECO:0000256" key="15">
    <source>
        <dbReference type="ARBA" id="ARBA00081008"/>
    </source>
</evidence>
<evidence type="ECO:0000256" key="4">
    <source>
        <dbReference type="ARBA" id="ARBA00022597"/>
    </source>
</evidence>
<dbReference type="FunFam" id="3.30.1360.60:FF:000001">
    <property type="entry name" value="PTS system glucose-specific IIBC component PtsG"/>
    <property type="match status" value="1"/>
</dbReference>
<evidence type="ECO:0000256" key="13">
    <source>
        <dbReference type="ARBA" id="ARBA00048931"/>
    </source>
</evidence>
<dbReference type="Gene3D" id="2.70.70.10">
    <property type="entry name" value="Glucose Permease (Domain IIA)"/>
    <property type="match status" value="1"/>
</dbReference>
<evidence type="ECO:0000256" key="1">
    <source>
        <dbReference type="ARBA" id="ARBA00004651"/>
    </source>
</evidence>
<keyword evidence="10" id="KW-0472">Membrane</keyword>
<dbReference type="RefSeq" id="WP_070229751.1">
    <property type="nucleotide sequence ID" value="NZ_BJYO01000002.1"/>
</dbReference>
<dbReference type="GO" id="GO:0016301">
    <property type="term" value="F:kinase activity"/>
    <property type="evidence" value="ECO:0007669"/>
    <property type="project" value="UniProtKB-KW"/>
</dbReference>
<dbReference type="InterPro" id="IPR013013">
    <property type="entry name" value="PTS_EIIC_1"/>
</dbReference>
<dbReference type="GO" id="GO:0009401">
    <property type="term" value="P:phosphoenolpyruvate-dependent sugar phosphotransferase system"/>
    <property type="evidence" value="ECO:0007669"/>
    <property type="project" value="UniProtKB-KW"/>
</dbReference>
<keyword evidence="5" id="KW-0808">Transferase</keyword>
<dbReference type="InterPro" id="IPR036878">
    <property type="entry name" value="Glu_permease_IIB"/>
</dbReference>
<dbReference type="GO" id="GO:0008982">
    <property type="term" value="F:protein-N(PI)-phosphohistidine-sugar phosphotransferase activity"/>
    <property type="evidence" value="ECO:0007669"/>
    <property type="project" value="InterPro"/>
</dbReference>
<dbReference type="AlphaFoldDB" id="A0A288Q690"/>
<reference evidence="16 17" key="1">
    <citation type="submission" date="2018-07" db="EMBL/GenBank/DDBJ databases">
        <title>Genomic Encyclopedia of Type Strains, Phase III (KMG-III): the genomes of soil and plant-associated and newly described type strains.</title>
        <authorList>
            <person name="Whitman W."/>
        </authorList>
    </citation>
    <scope>NUCLEOTIDE SEQUENCE [LARGE SCALE GENOMIC DNA]</scope>
    <source>
        <strain evidence="16 17">CECT 7031</strain>
    </source>
</reference>
<dbReference type="GeneID" id="94545673"/>
<dbReference type="GO" id="GO:0005886">
    <property type="term" value="C:plasma membrane"/>
    <property type="evidence" value="ECO:0007669"/>
    <property type="project" value="UniProtKB-SubCell"/>
</dbReference>
<dbReference type="PROSITE" id="PS51103">
    <property type="entry name" value="PTS_EIIC_TYPE_1"/>
    <property type="match status" value="1"/>
</dbReference>
<keyword evidence="8" id="KW-0418">Kinase</keyword>
<name>A0A288Q690_9LACO</name>
<keyword evidence="4" id="KW-0762">Sugar transport</keyword>
<dbReference type="InterPro" id="IPR018113">
    <property type="entry name" value="PTrfase_EIIB_Cys"/>
</dbReference>
<dbReference type="NCBIfam" id="TIGR01995">
    <property type="entry name" value="PTS-II-ABC-beta"/>
    <property type="match status" value="1"/>
</dbReference>
<dbReference type="PROSITE" id="PS01035">
    <property type="entry name" value="PTS_EIIB_TYPE_1_CYS"/>
    <property type="match status" value="1"/>
</dbReference>
<dbReference type="InterPro" id="IPR003352">
    <property type="entry name" value="PTS_EIIC"/>
</dbReference>
<keyword evidence="2" id="KW-0813">Transport</keyword>
<dbReference type="Pfam" id="PF00367">
    <property type="entry name" value="PTS_EIIB"/>
    <property type="match status" value="1"/>
</dbReference>
<dbReference type="Pfam" id="PF00358">
    <property type="entry name" value="PTS_EIIA_1"/>
    <property type="match status" value="1"/>
</dbReference>
<comment type="caution">
    <text evidence="16">The sequence shown here is derived from an EMBL/GenBank/DDBJ whole genome shotgun (WGS) entry which is preliminary data.</text>
</comment>
<dbReference type="InterPro" id="IPR001996">
    <property type="entry name" value="PTS_IIB_1"/>
</dbReference>
<dbReference type="EC" id="2.7.1.211" evidence="11"/>
<protein>
    <recommendedName>
        <fullName evidence="14">PTS system sucrose-specific EIIBCA component</fullName>
        <ecNumber evidence="11">2.7.1.211</ecNumber>
    </recommendedName>
    <alternativeName>
        <fullName evidence="15">EIIBCA-Scr</fullName>
    </alternativeName>
</protein>
<dbReference type="CDD" id="cd00212">
    <property type="entry name" value="PTS_IIB_glc"/>
    <property type="match status" value="1"/>
</dbReference>
<dbReference type="SUPFAM" id="SSF51261">
    <property type="entry name" value="Duplicated hybrid motif"/>
    <property type="match status" value="1"/>
</dbReference>
<dbReference type="InterPro" id="IPR001127">
    <property type="entry name" value="PTS_EIIA_1_perm"/>
</dbReference>
<evidence type="ECO:0000256" key="7">
    <source>
        <dbReference type="ARBA" id="ARBA00022692"/>
    </source>
</evidence>